<dbReference type="InterPro" id="IPR027417">
    <property type="entry name" value="P-loop_NTPase"/>
</dbReference>
<keyword evidence="5" id="KW-1185">Reference proteome</keyword>
<reference evidence="4 5" key="1">
    <citation type="journal article" date="2021" name="BMC Genomics">
        <title>Telomere-to-telomere genome assembly of asparaginase-producing Trichoderma simmonsii.</title>
        <authorList>
            <person name="Chung D."/>
            <person name="Kwon Y.M."/>
            <person name="Yang Y."/>
        </authorList>
    </citation>
    <scope>NUCLEOTIDE SEQUENCE [LARGE SCALE GENOMIC DNA]</scope>
    <source>
        <strain evidence="4 5">GH-Sj1</strain>
    </source>
</reference>
<gene>
    <name evidence="4" type="ORF">H0G86_010147</name>
</gene>
<dbReference type="InterPro" id="IPR056884">
    <property type="entry name" value="NPHP3-like_N"/>
</dbReference>
<dbReference type="Pfam" id="PF24883">
    <property type="entry name" value="NPHP3_N"/>
    <property type="match status" value="1"/>
</dbReference>
<keyword evidence="1" id="KW-0677">Repeat</keyword>
<proteinExistence type="predicted"/>
<organism evidence="4 5">
    <name type="scientific">Trichoderma simmonsii</name>
    <dbReference type="NCBI Taxonomy" id="1491479"/>
    <lineage>
        <taxon>Eukaryota</taxon>
        <taxon>Fungi</taxon>
        <taxon>Dikarya</taxon>
        <taxon>Ascomycota</taxon>
        <taxon>Pezizomycotina</taxon>
        <taxon>Sordariomycetes</taxon>
        <taxon>Hypocreomycetidae</taxon>
        <taxon>Hypocreales</taxon>
        <taxon>Hypocreaceae</taxon>
        <taxon>Trichoderma</taxon>
    </lineage>
</organism>
<evidence type="ECO:0000256" key="1">
    <source>
        <dbReference type="ARBA" id="ARBA00022737"/>
    </source>
</evidence>
<dbReference type="SUPFAM" id="SSF52540">
    <property type="entry name" value="P-loop containing nucleoside triphosphate hydrolases"/>
    <property type="match status" value="1"/>
</dbReference>
<name>A0A8G0LIY3_9HYPO</name>
<dbReference type="PANTHER" id="PTHR10039">
    <property type="entry name" value="AMELOGENIN"/>
    <property type="match status" value="1"/>
</dbReference>
<sequence length="1752" mass="199558">MDPISALGIAAAAFQFLDVGGKLFCKASEKYEQIQQKIPDDANLLEEIEEFRKLFDDLSFQNTWIREVFAKVMLSEPPTSTQIQLLQLSSQCTSLSNEFERIKSQMKPPNNRKMNTEIHFREHISIGPHVPEKDCRECQQKRDEKNAEFQKNKEDIEGIKRKLEALKRNTIDLIFTSLWDDSKRTKQWELHFNNQLGKLLELLDNDKNLTMNTQLKTIYPTYQKTFAQDRSRGIGKSKDYLSKSGSIMADEEVARLRNALQPLIQPGKGRVSLKQLAEGIIKYFKVDSGVMNAIRGELVSILWKYDWKLDDSMVSAKIDTTVVAHAIAAGIQFSEDQTREDDIPQAFKGTYSWIFQEEPMTMNGTPMWCSFPAWLRDDYQKVYWITGKPGSGKSTIMKLISQHKDLRDMISWSAGSLRLVVVKHYAWLAGTTLQKSLEGLKRTVISQALEQYPDLAPVLTPRRWGFCQILESISGLPTWETWEIEESFELLLSMCGETIRLALFIDGLDEFDTPIADVIEFIRHITTRCHSGLKVCTSSRPRPEFEDEFNEGPMLQMHLLTEDDMKVFVMKSFKNNKSFIEQEQLNYAAANQLLTDIVQRANGVFLWISVVVQHSLALLSGGQSIAQVRASLEAVPTNISSMYDAMWVDIRPENLSDVSYMVQVLRAADGPLPWFQIWLINELKFSDINFNSLPNDTNWRAAVFKSLRRKLAAWTRCFLEVRGNERHGTVDFIHRTARDWATQPKNWQLICSRSDPRFDPHLGILKAEILILSNKSLREDFRISTARVLWHAGEVKDDADNRLDLVDYLNKFDVELRKMPQQDNDKWLAASSDGVYFLTRDAFPGIANTFLGIAAQFAVLPYIKSMTNSNRNLLSGTFSKGSFGLLESAIFGHTYYITPSPDFCRHISKERRLATVQYLLKQGVFQSKMHSPRGICNLKEEINKISHSDPDYYSKVVEYLNESQRGFGSKVVAYAQALLYRVLQNRLEVDKGNGQSLRQKTEKGIDQFISQISEDLKRVLSITTDTTDRTQNIMKKDMRSNGDSDLRPHVIAATLNADRHERVDEVRGWIFSISQVISILHSKTEFSATAEVRDDLSELHGKINRVVEAHDWDSELEETIPAIVSLVNKISEKYGFTDLQKSSERHMSYVEKEIETLNEMIGYIISTWSIRFSVGSNDFVQPENPIGSFLTVTGSPQDAFANTALSYVSWRWGRRGENILNWLSKFLLAAHSPQPNKSHTLRISGDGETACIELQGQLNHNSAMDLSEGNATISIKWIGGIMESYYALVAEVASQLAWTVAAFKEPPEGSISFTKVKIEDSSKIGRLSMNDGGPGANFSILHYEDPELRLAKESGTCWHQLFTGLNVAVGFPIPSRPDGMRGVELPFFLMTTFADIANTVEYKGGLILKGWQKALFPVRTESDSDLSSATSAIQWHLFSSERHRLYMAEAKKRNPNLVPVKTKLSQIEFSTVAWQEKRHFLGLYENSRIRIGTNESKNDEIAYVNYGSEMKRRYLRLPVEWNRGINFSIGAGGSGVQTGIRIPSKQERELKVKSEHTQHKIINATQRNSTILYDTTTRIAWMLPQICVVMHLVQAWVNENYTGAQIDYPTFNDVTARGLDTILERFWDQDAAKEANIDLKATFIYFAEALDQLQDYEDLEPAKRLHRSRLAGVDFAQLASQPRTFSTIALKIKTKSGGNWLKVLKSNWKDIETEDAPYRVVTLLCNNLSPQPILPSVHVCDTWFRLLLDRTT</sequence>
<evidence type="ECO:0000313" key="4">
    <source>
        <dbReference type="EMBL" id="QYT03178.1"/>
    </source>
</evidence>
<feature type="coiled-coil region" evidence="2">
    <location>
        <begin position="142"/>
        <end position="169"/>
    </location>
</feature>
<evidence type="ECO:0000256" key="2">
    <source>
        <dbReference type="SAM" id="Coils"/>
    </source>
</evidence>
<dbReference type="PANTHER" id="PTHR10039:SF5">
    <property type="entry name" value="NACHT DOMAIN-CONTAINING PROTEIN"/>
    <property type="match status" value="1"/>
</dbReference>
<evidence type="ECO:0000313" key="5">
    <source>
        <dbReference type="Proteomes" id="UP000826661"/>
    </source>
</evidence>
<keyword evidence="2" id="KW-0175">Coiled coil</keyword>
<accession>A0A8G0LIY3</accession>
<evidence type="ECO:0000259" key="3">
    <source>
        <dbReference type="Pfam" id="PF24883"/>
    </source>
</evidence>
<dbReference type="EMBL" id="CP075868">
    <property type="protein sequence ID" value="QYT03178.1"/>
    <property type="molecule type" value="Genomic_DNA"/>
</dbReference>
<feature type="domain" description="Nephrocystin 3-like N-terminal" evidence="3">
    <location>
        <begin position="370"/>
        <end position="540"/>
    </location>
</feature>
<dbReference type="Proteomes" id="UP000826661">
    <property type="component" value="Chromosome V"/>
</dbReference>
<protein>
    <recommendedName>
        <fullName evidence="3">Nephrocystin 3-like N-terminal domain-containing protein</fullName>
    </recommendedName>
</protein>